<dbReference type="Proteomes" id="UP001499967">
    <property type="component" value="Unassembled WGS sequence"/>
</dbReference>
<keyword evidence="5" id="KW-1185">Reference proteome</keyword>
<evidence type="ECO:0000259" key="3">
    <source>
        <dbReference type="Pfam" id="PF02826"/>
    </source>
</evidence>
<dbReference type="PANTHER" id="PTHR43333">
    <property type="entry name" value="2-HACID_DH_C DOMAIN-CONTAINING PROTEIN"/>
    <property type="match status" value="1"/>
</dbReference>
<keyword evidence="2" id="KW-0520">NAD</keyword>
<dbReference type="InterPro" id="IPR036291">
    <property type="entry name" value="NAD(P)-bd_dom_sf"/>
</dbReference>
<dbReference type="EMBL" id="BAAAHP010000045">
    <property type="protein sequence ID" value="GAA0929002.1"/>
    <property type="molecule type" value="Genomic_DNA"/>
</dbReference>
<evidence type="ECO:0000313" key="5">
    <source>
        <dbReference type="Proteomes" id="UP001499967"/>
    </source>
</evidence>
<reference evidence="4 5" key="1">
    <citation type="journal article" date="2019" name="Int. J. Syst. Evol. Microbiol.">
        <title>The Global Catalogue of Microorganisms (GCM) 10K type strain sequencing project: providing services to taxonomists for standard genome sequencing and annotation.</title>
        <authorList>
            <consortium name="The Broad Institute Genomics Platform"/>
            <consortium name="The Broad Institute Genome Sequencing Center for Infectious Disease"/>
            <person name="Wu L."/>
            <person name="Ma J."/>
        </authorList>
    </citation>
    <scope>NUCLEOTIDE SEQUENCE [LARGE SCALE GENOMIC DNA]</scope>
    <source>
        <strain evidence="4 5">JCM 11117</strain>
    </source>
</reference>
<dbReference type="SUPFAM" id="SSF51735">
    <property type="entry name" value="NAD(P)-binding Rossmann-fold domains"/>
    <property type="match status" value="1"/>
</dbReference>
<accession>A0ABN1PKF2</accession>
<dbReference type="PROSITE" id="PS00671">
    <property type="entry name" value="D_2_HYDROXYACID_DH_3"/>
    <property type="match status" value="1"/>
</dbReference>
<gene>
    <name evidence="4" type="ORF">GCM10009559_15500</name>
</gene>
<dbReference type="InterPro" id="IPR006140">
    <property type="entry name" value="D-isomer_DH_NAD-bd"/>
</dbReference>
<evidence type="ECO:0000256" key="2">
    <source>
        <dbReference type="ARBA" id="ARBA00023027"/>
    </source>
</evidence>
<proteinExistence type="predicted"/>
<name>A0ABN1PKF2_9PSEU</name>
<organism evidence="4 5">
    <name type="scientific">Pseudonocardia zijingensis</name>
    <dbReference type="NCBI Taxonomy" id="153376"/>
    <lineage>
        <taxon>Bacteria</taxon>
        <taxon>Bacillati</taxon>
        <taxon>Actinomycetota</taxon>
        <taxon>Actinomycetes</taxon>
        <taxon>Pseudonocardiales</taxon>
        <taxon>Pseudonocardiaceae</taxon>
        <taxon>Pseudonocardia</taxon>
    </lineage>
</organism>
<dbReference type="Pfam" id="PF02826">
    <property type="entry name" value="2-Hacid_dh_C"/>
    <property type="match status" value="1"/>
</dbReference>
<evidence type="ECO:0000313" key="4">
    <source>
        <dbReference type="EMBL" id="GAA0929002.1"/>
    </source>
</evidence>
<dbReference type="PANTHER" id="PTHR43333:SF1">
    <property type="entry name" value="D-ISOMER SPECIFIC 2-HYDROXYACID DEHYDROGENASE NAD-BINDING DOMAIN-CONTAINING PROTEIN"/>
    <property type="match status" value="1"/>
</dbReference>
<dbReference type="CDD" id="cd05300">
    <property type="entry name" value="2-Hacid_dh_1"/>
    <property type="match status" value="1"/>
</dbReference>
<dbReference type="InterPro" id="IPR029753">
    <property type="entry name" value="D-isomer_DH_CS"/>
</dbReference>
<sequence>MNPPRTISTVLSTVPFTPDEIDQLREAFAPAEFVWCPSDDAATIADTLRRADVAVLEGDLDDRFLDAPHLRWVHCDHSGLNRSARPEVFEKGLIVTGSAGRSAPALAQHAFYFALALTFEARTLFENQAAHVWRGIEGYFWKPALWGKTLGIVGFGHTGREMAALGKAFGMRVVVYRRRDGEVPATVDVLLSADRGDTIDPLVAESDVIMLAAQLTDETHHLFDRDRFAQMKPSAYLINLARGAIVDSDALVEALTEGQIAGAGLDVFEQEPLPADSRLWDAPNLVITPHTTPRMPDKTQRSIDTITENARRYRAGEPLLNAITPRDVWTAPERRQVTGQA</sequence>
<dbReference type="Gene3D" id="3.40.50.720">
    <property type="entry name" value="NAD(P)-binding Rossmann-like Domain"/>
    <property type="match status" value="2"/>
</dbReference>
<keyword evidence="1" id="KW-0560">Oxidoreductase</keyword>
<dbReference type="SUPFAM" id="SSF52283">
    <property type="entry name" value="Formate/glycerate dehydrogenase catalytic domain-like"/>
    <property type="match status" value="1"/>
</dbReference>
<dbReference type="RefSeq" id="WP_343940475.1">
    <property type="nucleotide sequence ID" value="NZ_BAAAHP010000045.1"/>
</dbReference>
<feature type="domain" description="D-isomer specific 2-hydroxyacid dehydrogenase NAD-binding" evidence="3">
    <location>
        <begin position="114"/>
        <end position="291"/>
    </location>
</feature>
<comment type="caution">
    <text evidence="4">The sequence shown here is derived from an EMBL/GenBank/DDBJ whole genome shotgun (WGS) entry which is preliminary data.</text>
</comment>
<evidence type="ECO:0000256" key="1">
    <source>
        <dbReference type="ARBA" id="ARBA00023002"/>
    </source>
</evidence>
<protein>
    <submittedName>
        <fullName evidence="4">D-2-hydroxyacid dehydrogenase</fullName>
    </submittedName>
</protein>